<accession>A0AAD3CRU5</accession>
<evidence type="ECO:0000256" key="1">
    <source>
        <dbReference type="SAM" id="SignalP"/>
    </source>
</evidence>
<comment type="caution">
    <text evidence="2">The sequence shown here is derived from an EMBL/GenBank/DDBJ whole genome shotgun (WGS) entry which is preliminary data.</text>
</comment>
<protein>
    <submittedName>
        <fullName evidence="2">Uncharacterized protein</fullName>
    </submittedName>
</protein>
<reference evidence="2 3" key="1">
    <citation type="journal article" date="2021" name="Sci. Rep.">
        <title>The genome of the diatom Chaetoceros tenuissimus carries an ancient integrated fragment of an extant virus.</title>
        <authorList>
            <person name="Hongo Y."/>
            <person name="Kimura K."/>
            <person name="Takaki Y."/>
            <person name="Yoshida Y."/>
            <person name="Baba S."/>
            <person name="Kobayashi G."/>
            <person name="Nagasaki K."/>
            <person name="Hano T."/>
            <person name="Tomaru Y."/>
        </authorList>
    </citation>
    <scope>NUCLEOTIDE SEQUENCE [LARGE SCALE GENOMIC DNA]</scope>
    <source>
        <strain evidence="2 3">NIES-3715</strain>
    </source>
</reference>
<dbReference type="Proteomes" id="UP001054902">
    <property type="component" value="Unassembled WGS sequence"/>
</dbReference>
<dbReference type="AlphaFoldDB" id="A0AAD3CRU5"/>
<feature type="signal peptide" evidence="1">
    <location>
        <begin position="1"/>
        <end position="23"/>
    </location>
</feature>
<keyword evidence="3" id="KW-1185">Reference proteome</keyword>
<feature type="chain" id="PRO_5042226874" evidence="1">
    <location>
        <begin position="24"/>
        <end position="89"/>
    </location>
</feature>
<evidence type="ECO:0000313" key="2">
    <source>
        <dbReference type="EMBL" id="GFH51041.1"/>
    </source>
</evidence>
<proteinExistence type="predicted"/>
<evidence type="ECO:0000313" key="3">
    <source>
        <dbReference type="Proteomes" id="UP001054902"/>
    </source>
</evidence>
<gene>
    <name evidence="2" type="ORF">CTEN210_07517</name>
</gene>
<name>A0AAD3CRU5_9STRA</name>
<keyword evidence="1" id="KW-0732">Signal</keyword>
<sequence length="89" mass="10260">MKLIKTLEVILVLVTSLINIAMAGNETIMKVVDEWLKTKNLNEYGDEQGMMYMGGTPLFNEMTGESKDRLEYLIEKFPNKPWEQMTGKK</sequence>
<dbReference type="EMBL" id="BLLK01000045">
    <property type="protein sequence ID" value="GFH51041.1"/>
    <property type="molecule type" value="Genomic_DNA"/>
</dbReference>
<organism evidence="2 3">
    <name type="scientific">Chaetoceros tenuissimus</name>
    <dbReference type="NCBI Taxonomy" id="426638"/>
    <lineage>
        <taxon>Eukaryota</taxon>
        <taxon>Sar</taxon>
        <taxon>Stramenopiles</taxon>
        <taxon>Ochrophyta</taxon>
        <taxon>Bacillariophyta</taxon>
        <taxon>Coscinodiscophyceae</taxon>
        <taxon>Chaetocerotophycidae</taxon>
        <taxon>Chaetocerotales</taxon>
        <taxon>Chaetocerotaceae</taxon>
        <taxon>Chaetoceros</taxon>
    </lineage>
</organism>